<keyword evidence="2" id="KW-1185">Reference proteome</keyword>
<evidence type="ECO:0008006" key="3">
    <source>
        <dbReference type="Google" id="ProtNLM"/>
    </source>
</evidence>
<organism evidence="1 2">
    <name type="scientific">Limosa lapponica baueri</name>
    <dbReference type="NCBI Taxonomy" id="1758121"/>
    <lineage>
        <taxon>Eukaryota</taxon>
        <taxon>Metazoa</taxon>
        <taxon>Chordata</taxon>
        <taxon>Craniata</taxon>
        <taxon>Vertebrata</taxon>
        <taxon>Euteleostomi</taxon>
        <taxon>Archelosauria</taxon>
        <taxon>Archosauria</taxon>
        <taxon>Dinosauria</taxon>
        <taxon>Saurischia</taxon>
        <taxon>Theropoda</taxon>
        <taxon>Coelurosauria</taxon>
        <taxon>Aves</taxon>
        <taxon>Neognathae</taxon>
        <taxon>Neoaves</taxon>
        <taxon>Charadriiformes</taxon>
        <taxon>Scolopacidae</taxon>
        <taxon>Limosa</taxon>
    </lineage>
</organism>
<dbReference type="AlphaFoldDB" id="A0A2I0UN04"/>
<name>A0A2I0UN04_LIMLA</name>
<reference evidence="2" key="1">
    <citation type="submission" date="2017-11" db="EMBL/GenBank/DDBJ databases">
        <authorList>
            <person name="Lima N.C."/>
            <person name="Parody-Merino A.M."/>
            <person name="Battley P.F."/>
            <person name="Fidler A.E."/>
            <person name="Prosdocimi F."/>
        </authorList>
    </citation>
    <scope>NUCLEOTIDE SEQUENCE [LARGE SCALE GENOMIC DNA]</scope>
</reference>
<dbReference type="GO" id="GO:0061343">
    <property type="term" value="P:cell adhesion involved in heart morphogenesis"/>
    <property type="evidence" value="ECO:0007669"/>
    <property type="project" value="TreeGrafter"/>
</dbReference>
<reference evidence="2" key="2">
    <citation type="submission" date="2017-12" db="EMBL/GenBank/DDBJ databases">
        <title>Genome sequence of the Bar-tailed Godwit (Limosa lapponica baueri).</title>
        <authorList>
            <person name="Lima N.C.B."/>
            <person name="Parody-Merino A.M."/>
            <person name="Battley P.F."/>
            <person name="Fidler A.E."/>
            <person name="Prosdocimi F."/>
        </authorList>
    </citation>
    <scope>NUCLEOTIDE SEQUENCE [LARGE SCALE GENOMIC DNA]</scope>
</reference>
<gene>
    <name evidence="1" type="ORF">llap_2303</name>
</gene>
<evidence type="ECO:0000313" key="2">
    <source>
        <dbReference type="Proteomes" id="UP000233556"/>
    </source>
</evidence>
<sequence length="289" mass="32234">MGMGSCFCVLMKKLQVCGNSDFPFVDTEILRDQLYQLNVYKSIGPSGIHPRILKKLEDAMGGPLLIIYQRFWECGEVPADWKLASITPIHGRGMREDPGNYRPRIYIAKILDVCEIAVPDEALVKLAVGCSDLQMAESSFLSSVGWHGWSKCKASYTTPPVFYTELHCCASEIALFTEYIPMKTGLGFPVQKRHGHTGESSVKGHEDEERLRRAGTGQLGEEKTHGHLINVHKYLKGGITTRTSNNSIDIPEIFEAGSSPRDKSLNSVNFLCSWTLTSTYIDVFMLSSY</sequence>
<protein>
    <recommendedName>
        <fullName evidence="3">Rna-directed dna polymerase from mobile element jockey-like</fullName>
    </recommendedName>
</protein>
<dbReference type="GO" id="GO:0007508">
    <property type="term" value="P:larval heart development"/>
    <property type="evidence" value="ECO:0007669"/>
    <property type="project" value="TreeGrafter"/>
</dbReference>
<dbReference type="GO" id="GO:0031012">
    <property type="term" value="C:extracellular matrix"/>
    <property type="evidence" value="ECO:0007669"/>
    <property type="project" value="TreeGrafter"/>
</dbReference>
<dbReference type="EMBL" id="KZ505679">
    <property type="protein sequence ID" value="PKU47401.1"/>
    <property type="molecule type" value="Genomic_DNA"/>
</dbReference>
<dbReference type="Proteomes" id="UP000233556">
    <property type="component" value="Unassembled WGS sequence"/>
</dbReference>
<dbReference type="OrthoDB" id="416454at2759"/>
<dbReference type="PANTHER" id="PTHR33395:SF22">
    <property type="entry name" value="REVERSE TRANSCRIPTASE DOMAIN-CONTAINING PROTEIN"/>
    <property type="match status" value="1"/>
</dbReference>
<accession>A0A2I0UN04</accession>
<dbReference type="PANTHER" id="PTHR33395">
    <property type="entry name" value="TRANSCRIPTASE, PUTATIVE-RELATED-RELATED"/>
    <property type="match status" value="1"/>
</dbReference>
<evidence type="ECO:0000313" key="1">
    <source>
        <dbReference type="EMBL" id="PKU47401.1"/>
    </source>
</evidence>
<proteinExistence type="predicted"/>